<organism evidence="2 3">
    <name type="scientific">Chloebia gouldiae</name>
    <name type="common">Gouldian finch</name>
    <name type="synonym">Erythrura gouldiae</name>
    <dbReference type="NCBI Taxonomy" id="44316"/>
    <lineage>
        <taxon>Eukaryota</taxon>
        <taxon>Metazoa</taxon>
        <taxon>Chordata</taxon>
        <taxon>Craniata</taxon>
        <taxon>Vertebrata</taxon>
        <taxon>Euteleostomi</taxon>
        <taxon>Archelosauria</taxon>
        <taxon>Archosauria</taxon>
        <taxon>Dinosauria</taxon>
        <taxon>Saurischia</taxon>
        <taxon>Theropoda</taxon>
        <taxon>Coelurosauria</taxon>
        <taxon>Aves</taxon>
        <taxon>Neognathae</taxon>
        <taxon>Neoaves</taxon>
        <taxon>Telluraves</taxon>
        <taxon>Australaves</taxon>
        <taxon>Passeriformes</taxon>
        <taxon>Passeroidea</taxon>
        <taxon>Passeridae</taxon>
        <taxon>Chloebia</taxon>
    </lineage>
</organism>
<reference evidence="2 3" key="1">
    <citation type="journal article" date="2018" name="Proc. R. Soc. B">
        <title>A non-coding region near Follistatin controls head colour polymorphism in the Gouldian finch.</title>
        <authorList>
            <person name="Toomey M.B."/>
            <person name="Marques C.I."/>
            <person name="Andrade P."/>
            <person name="Araujo P.M."/>
            <person name="Sabatino S."/>
            <person name="Gazda M.A."/>
            <person name="Afonso S."/>
            <person name="Lopes R.J."/>
            <person name="Corbo J.C."/>
            <person name="Carneiro M."/>
        </authorList>
    </citation>
    <scope>NUCLEOTIDE SEQUENCE [LARGE SCALE GENOMIC DNA]</scope>
    <source>
        <strain evidence="2">Red01</strain>
        <tissue evidence="2">Muscle</tissue>
    </source>
</reference>
<accession>A0A3L8S9B9</accession>
<keyword evidence="1" id="KW-0732">Signal</keyword>
<sequence>MRRARALRRRGALLACLSLGTLLALADAKGAFYPPAAPLPYGGRYSLYTAGSSPQLGPGKPVGKHK</sequence>
<comment type="caution">
    <text evidence="2">The sequence shown here is derived from an EMBL/GenBank/DDBJ whole genome shotgun (WGS) entry which is preliminary data.</text>
</comment>
<dbReference type="AlphaFoldDB" id="A0A3L8S9B9"/>
<evidence type="ECO:0000256" key="1">
    <source>
        <dbReference type="SAM" id="SignalP"/>
    </source>
</evidence>
<gene>
    <name evidence="2" type="ORF">DV515_00010364</name>
</gene>
<keyword evidence="3" id="KW-1185">Reference proteome</keyword>
<dbReference type="Proteomes" id="UP000276834">
    <property type="component" value="Unassembled WGS sequence"/>
</dbReference>
<evidence type="ECO:0000313" key="3">
    <source>
        <dbReference type="Proteomes" id="UP000276834"/>
    </source>
</evidence>
<name>A0A3L8S9B9_CHLGU</name>
<evidence type="ECO:0000313" key="2">
    <source>
        <dbReference type="EMBL" id="RLV98868.1"/>
    </source>
</evidence>
<dbReference type="OrthoDB" id="10266508at2759"/>
<protein>
    <submittedName>
        <fullName evidence="2">Uncharacterized protein</fullName>
    </submittedName>
</protein>
<proteinExistence type="predicted"/>
<feature type="chain" id="PRO_5017972796" evidence="1">
    <location>
        <begin position="29"/>
        <end position="66"/>
    </location>
</feature>
<dbReference type="EMBL" id="QUSF01000037">
    <property type="protein sequence ID" value="RLV98868.1"/>
    <property type="molecule type" value="Genomic_DNA"/>
</dbReference>
<feature type="signal peptide" evidence="1">
    <location>
        <begin position="1"/>
        <end position="28"/>
    </location>
</feature>